<evidence type="ECO:0000256" key="1">
    <source>
        <dbReference type="ARBA" id="ARBA00022801"/>
    </source>
</evidence>
<comment type="caution">
    <text evidence="2">The sequence shown here is derived from an EMBL/GenBank/DDBJ whole genome shotgun (WGS) entry which is preliminary data.</text>
</comment>
<dbReference type="Proteomes" id="UP000284434">
    <property type="component" value="Unassembled WGS sequence"/>
</dbReference>
<sequence length="275" mass="31584">MVTDSQTDAVFFSAWLTGLECWKDIRAALEQFHVPYGLLSDTRDYWVRDFMPVQLSPDVYLQYVYIPDYLRDSAVYRTDGAVCFEKLKLSDVRVTKTDVVLDGGNVIKCGDSVIMTDKIFYENRNYDKVALMNELERCFGAELVVIPWDHHERYGHADGMVRYLGDGRVLLTNYGDFDPGFAEKLLKVLSRRYEVTELCYPVGKPSPYNWAYINYLQVGEVILLPRLDMKEDGMAYERFRALFPQASIGQVGVKSLVRRGGALNCVSWNICNQLN</sequence>
<dbReference type="EMBL" id="QSCO01000007">
    <property type="protein sequence ID" value="RGY07790.1"/>
    <property type="molecule type" value="Genomic_DNA"/>
</dbReference>
<reference evidence="2 3" key="1">
    <citation type="submission" date="2018-08" db="EMBL/GenBank/DDBJ databases">
        <title>A genome reference for cultivated species of the human gut microbiota.</title>
        <authorList>
            <person name="Zou Y."/>
            <person name="Xue W."/>
            <person name="Luo G."/>
        </authorList>
    </citation>
    <scope>NUCLEOTIDE SEQUENCE [LARGE SCALE GENOMIC DNA]</scope>
    <source>
        <strain evidence="2 3">OF03-11</strain>
    </source>
</reference>
<evidence type="ECO:0000313" key="2">
    <source>
        <dbReference type="EMBL" id="RGY07790.1"/>
    </source>
</evidence>
<dbReference type="PANTHER" id="PTHR31377:SF0">
    <property type="entry name" value="AGMATINE DEIMINASE-RELATED"/>
    <property type="match status" value="1"/>
</dbReference>
<accession>A0A413IDM4</accession>
<dbReference type="AlphaFoldDB" id="A0A413IDM4"/>
<dbReference type="GO" id="GO:0009446">
    <property type="term" value="P:putrescine biosynthetic process"/>
    <property type="evidence" value="ECO:0007669"/>
    <property type="project" value="InterPro"/>
</dbReference>
<organism evidence="2 3">
    <name type="scientific">Odoribacter splanchnicus</name>
    <dbReference type="NCBI Taxonomy" id="28118"/>
    <lineage>
        <taxon>Bacteria</taxon>
        <taxon>Pseudomonadati</taxon>
        <taxon>Bacteroidota</taxon>
        <taxon>Bacteroidia</taxon>
        <taxon>Bacteroidales</taxon>
        <taxon>Odoribacteraceae</taxon>
        <taxon>Odoribacter</taxon>
    </lineage>
</organism>
<dbReference type="RefSeq" id="WP_118103516.1">
    <property type="nucleotide sequence ID" value="NZ_JADMYR010000011.1"/>
</dbReference>
<dbReference type="InterPro" id="IPR007466">
    <property type="entry name" value="Peptidyl-Arg-deiminase_porph"/>
</dbReference>
<dbReference type="SUPFAM" id="SSF55909">
    <property type="entry name" value="Pentein"/>
    <property type="match status" value="1"/>
</dbReference>
<dbReference type="GO" id="GO:0004668">
    <property type="term" value="F:protein-arginine deiminase activity"/>
    <property type="evidence" value="ECO:0007669"/>
    <property type="project" value="InterPro"/>
</dbReference>
<evidence type="ECO:0000313" key="3">
    <source>
        <dbReference type="Proteomes" id="UP000284434"/>
    </source>
</evidence>
<dbReference type="PANTHER" id="PTHR31377">
    <property type="entry name" value="AGMATINE DEIMINASE-RELATED"/>
    <property type="match status" value="1"/>
</dbReference>
<protein>
    <submittedName>
        <fullName evidence="2">Peptidyl-arginine deiminase</fullName>
    </submittedName>
</protein>
<proteinExistence type="predicted"/>
<keyword evidence="1" id="KW-0378">Hydrolase</keyword>
<dbReference type="GO" id="GO:0047632">
    <property type="term" value="F:agmatine deiminase activity"/>
    <property type="evidence" value="ECO:0007669"/>
    <property type="project" value="TreeGrafter"/>
</dbReference>
<dbReference type="Gene3D" id="3.75.10.10">
    <property type="entry name" value="L-arginine/glycine Amidinotransferase, Chain A"/>
    <property type="match status" value="1"/>
</dbReference>
<dbReference type="Pfam" id="PF04371">
    <property type="entry name" value="PAD_porph"/>
    <property type="match status" value="1"/>
</dbReference>
<gene>
    <name evidence="2" type="ORF">DXA53_06705</name>
</gene>
<name>A0A413IDM4_9BACT</name>